<keyword evidence="2" id="KW-1185">Reference proteome</keyword>
<proteinExistence type="predicted"/>
<reference evidence="1 2" key="1">
    <citation type="journal article" date="2022" name="Nat. Plants">
        <title>Genomes of leafy and leafless Platanthera orchids illuminate the evolution of mycoheterotrophy.</title>
        <authorList>
            <person name="Li M.H."/>
            <person name="Liu K.W."/>
            <person name="Li Z."/>
            <person name="Lu H.C."/>
            <person name="Ye Q.L."/>
            <person name="Zhang D."/>
            <person name="Wang J.Y."/>
            <person name="Li Y.F."/>
            <person name="Zhong Z.M."/>
            <person name="Liu X."/>
            <person name="Yu X."/>
            <person name="Liu D.K."/>
            <person name="Tu X.D."/>
            <person name="Liu B."/>
            <person name="Hao Y."/>
            <person name="Liao X.Y."/>
            <person name="Jiang Y.T."/>
            <person name="Sun W.H."/>
            <person name="Chen J."/>
            <person name="Chen Y.Q."/>
            <person name="Ai Y."/>
            <person name="Zhai J.W."/>
            <person name="Wu S.S."/>
            <person name="Zhou Z."/>
            <person name="Hsiao Y.Y."/>
            <person name="Wu W.L."/>
            <person name="Chen Y.Y."/>
            <person name="Lin Y.F."/>
            <person name="Hsu J.L."/>
            <person name="Li C.Y."/>
            <person name="Wang Z.W."/>
            <person name="Zhao X."/>
            <person name="Zhong W.Y."/>
            <person name="Ma X.K."/>
            <person name="Ma L."/>
            <person name="Huang J."/>
            <person name="Chen G.Z."/>
            <person name="Huang M.Z."/>
            <person name="Huang L."/>
            <person name="Peng D.H."/>
            <person name="Luo Y.B."/>
            <person name="Zou S.Q."/>
            <person name="Chen S.P."/>
            <person name="Lan S."/>
            <person name="Tsai W.C."/>
            <person name="Van de Peer Y."/>
            <person name="Liu Z.J."/>
        </authorList>
    </citation>
    <scope>NUCLEOTIDE SEQUENCE [LARGE SCALE GENOMIC DNA]</scope>
    <source>
        <strain evidence="1">Lor288</strain>
    </source>
</reference>
<dbReference type="EMBL" id="JBBWWR010000004">
    <property type="protein sequence ID" value="KAK8968080.1"/>
    <property type="molecule type" value="Genomic_DNA"/>
</dbReference>
<evidence type="ECO:0000313" key="2">
    <source>
        <dbReference type="Proteomes" id="UP001412067"/>
    </source>
</evidence>
<comment type="caution">
    <text evidence="1">The sequence shown here is derived from an EMBL/GenBank/DDBJ whole genome shotgun (WGS) entry which is preliminary data.</text>
</comment>
<gene>
    <name evidence="1" type="ORF">KSP40_PGU001133</name>
</gene>
<evidence type="ECO:0000313" key="1">
    <source>
        <dbReference type="EMBL" id="KAK8968080.1"/>
    </source>
</evidence>
<protein>
    <submittedName>
        <fullName evidence="1">Uncharacterized protein</fullName>
    </submittedName>
</protein>
<sequence length="57" mass="6203">MNQNNVINASEHQHRPLHYITKHEPVVEYGTTKITAITTNQGGYPAIGVAVMPFVGG</sequence>
<dbReference type="Proteomes" id="UP001412067">
    <property type="component" value="Unassembled WGS sequence"/>
</dbReference>
<name>A0ABR2MV50_9ASPA</name>
<organism evidence="1 2">
    <name type="scientific">Platanthera guangdongensis</name>
    <dbReference type="NCBI Taxonomy" id="2320717"/>
    <lineage>
        <taxon>Eukaryota</taxon>
        <taxon>Viridiplantae</taxon>
        <taxon>Streptophyta</taxon>
        <taxon>Embryophyta</taxon>
        <taxon>Tracheophyta</taxon>
        <taxon>Spermatophyta</taxon>
        <taxon>Magnoliopsida</taxon>
        <taxon>Liliopsida</taxon>
        <taxon>Asparagales</taxon>
        <taxon>Orchidaceae</taxon>
        <taxon>Orchidoideae</taxon>
        <taxon>Orchideae</taxon>
        <taxon>Orchidinae</taxon>
        <taxon>Platanthera</taxon>
    </lineage>
</organism>
<accession>A0ABR2MV50</accession>